<dbReference type="GeneID" id="31571977"/>
<dbReference type="KEGG" id="pod:PODO_17520"/>
<comment type="caution">
    <text evidence="1">The sequence shown here is derived from an EMBL/GenBank/DDBJ whole genome shotgun (WGS) entry which is preliminary data.</text>
</comment>
<sequence>MSRKKYVSLFVLFIVLLSGCEKNNADISNNTDVDVTDDQEYNLLITNNSPLFLKSVVVTVDEGNDVQINSLIDSNIKHGGVAKFPIDNGKHLFKVTLNPKDNYSVSKEFKEEFKAGEIVEYQILIEQNEVSIQKIKDIK</sequence>
<reference evidence="1 2" key="1">
    <citation type="submission" date="2016-10" db="EMBL/GenBank/DDBJ databases">
        <title>Paenibacillus species isolates.</title>
        <authorList>
            <person name="Beno S.M."/>
        </authorList>
    </citation>
    <scope>NUCLEOTIDE SEQUENCE [LARGE SCALE GENOMIC DNA]</scope>
    <source>
        <strain evidence="1 2">FSL H7-0604</strain>
    </source>
</reference>
<accession>A0A1R0X6Z8</accession>
<dbReference type="Proteomes" id="UP000187465">
    <property type="component" value="Unassembled WGS sequence"/>
</dbReference>
<gene>
    <name evidence="1" type="ORF">BJP51_20075</name>
</gene>
<evidence type="ECO:0008006" key="3">
    <source>
        <dbReference type="Google" id="ProtNLM"/>
    </source>
</evidence>
<dbReference type="AlphaFoldDB" id="A0A1R0X6Z8"/>
<dbReference type="RefSeq" id="WP_036688177.1">
    <property type="nucleotide sequence ID" value="NZ_CP009428.1"/>
</dbReference>
<name>A0A1R0X6Z8_9BACL</name>
<organism evidence="1 2">
    <name type="scientific">Paenibacillus odorifer</name>
    <dbReference type="NCBI Taxonomy" id="189426"/>
    <lineage>
        <taxon>Bacteria</taxon>
        <taxon>Bacillati</taxon>
        <taxon>Bacillota</taxon>
        <taxon>Bacilli</taxon>
        <taxon>Bacillales</taxon>
        <taxon>Paenibacillaceae</taxon>
        <taxon>Paenibacillus</taxon>
    </lineage>
</organism>
<protein>
    <recommendedName>
        <fullName evidence="3">Lipoprotein</fullName>
    </recommendedName>
</protein>
<proteinExistence type="predicted"/>
<dbReference type="EMBL" id="MKQP01000025">
    <property type="protein sequence ID" value="OMD30362.1"/>
    <property type="molecule type" value="Genomic_DNA"/>
</dbReference>
<evidence type="ECO:0000313" key="1">
    <source>
        <dbReference type="EMBL" id="OMD30362.1"/>
    </source>
</evidence>
<evidence type="ECO:0000313" key="2">
    <source>
        <dbReference type="Proteomes" id="UP000187465"/>
    </source>
</evidence>
<dbReference type="PROSITE" id="PS51257">
    <property type="entry name" value="PROKAR_LIPOPROTEIN"/>
    <property type="match status" value="1"/>
</dbReference>